<organism evidence="2 3">
    <name type="scientific">Conoideocrella luteorostrata</name>
    <dbReference type="NCBI Taxonomy" id="1105319"/>
    <lineage>
        <taxon>Eukaryota</taxon>
        <taxon>Fungi</taxon>
        <taxon>Dikarya</taxon>
        <taxon>Ascomycota</taxon>
        <taxon>Pezizomycotina</taxon>
        <taxon>Sordariomycetes</taxon>
        <taxon>Hypocreomycetidae</taxon>
        <taxon>Hypocreales</taxon>
        <taxon>Clavicipitaceae</taxon>
        <taxon>Conoideocrella</taxon>
    </lineage>
</organism>
<keyword evidence="3" id="KW-1185">Reference proteome</keyword>
<reference evidence="2" key="1">
    <citation type="submission" date="2023-06" db="EMBL/GenBank/DDBJ databases">
        <title>Conoideocrella luteorostrata (Hypocreales: Clavicipitaceae), a potential biocontrol fungus for elongate hemlock scale in United States Christmas tree production areas.</title>
        <authorList>
            <person name="Barrett H."/>
            <person name="Lovett B."/>
            <person name="Macias A.M."/>
            <person name="Stajich J.E."/>
            <person name="Kasson M.T."/>
        </authorList>
    </citation>
    <scope>NUCLEOTIDE SEQUENCE</scope>
    <source>
        <strain evidence="2">ARSEF 14590</strain>
    </source>
</reference>
<dbReference type="AlphaFoldDB" id="A0AAJ0FZ82"/>
<protein>
    <submittedName>
        <fullName evidence="2">Uncharacterized protein</fullName>
    </submittedName>
</protein>
<feature type="region of interest" description="Disordered" evidence="1">
    <location>
        <begin position="229"/>
        <end position="427"/>
    </location>
</feature>
<feature type="compositionally biased region" description="Basic and acidic residues" evidence="1">
    <location>
        <begin position="1"/>
        <end position="14"/>
    </location>
</feature>
<proteinExistence type="predicted"/>
<evidence type="ECO:0000313" key="3">
    <source>
        <dbReference type="Proteomes" id="UP001251528"/>
    </source>
</evidence>
<feature type="region of interest" description="Disordered" evidence="1">
    <location>
        <begin position="1"/>
        <end position="95"/>
    </location>
</feature>
<sequence>MSGLKDKVKNRLPEKSTTGLSIRGKASGLMGRNKDSSSDSSGYVARPLSDLKDPASFAPPPKRTGSGLAPPPPPVSEKRQVITSPSKYMDPRADHAELLPRYAGVQAIKAAPAMSRSQNAEAQTSKPYRVDTTRLSTQNLPEPPARRDGADGRSPPPYNEATRTAPNPKGLPPNLPPRLPPRNASNSPIEDEKSVSAGDARNGMLNDGAVNRLGAAGVFVPGLSIGRIGAASTSSSSLPPHAQPSTGSGSKFGAQVNELQGRFSKMGTPSTASSAPEPPSEGTTWAQKQAALRTASGFHKDPSSVSLSDAKTAASTANNFRQRHRDQITSGVTTASNMNQKYGVMDKVSALTSSQGSQSPSSPPPLPGRGRPHLGATSDTKPAVSDASGKKKPPPLPPKRKPGLAANPLAPGGDVPPPIPMSTRPAF</sequence>
<evidence type="ECO:0000313" key="2">
    <source>
        <dbReference type="EMBL" id="KAK2594540.1"/>
    </source>
</evidence>
<feature type="compositionally biased region" description="Polar residues" evidence="1">
    <location>
        <begin position="231"/>
        <end position="249"/>
    </location>
</feature>
<feature type="compositionally biased region" description="Polar residues" evidence="1">
    <location>
        <begin position="115"/>
        <end position="126"/>
    </location>
</feature>
<feature type="compositionally biased region" description="Basic residues" evidence="1">
    <location>
        <begin position="390"/>
        <end position="402"/>
    </location>
</feature>
<feature type="compositionally biased region" description="Polar residues" evidence="1">
    <location>
        <begin position="303"/>
        <end position="320"/>
    </location>
</feature>
<gene>
    <name evidence="2" type="ORF">QQS21_007759</name>
</gene>
<comment type="caution">
    <text evidence="2">The sequence shown here is derived from an EMBL/GenBank/DDBJ whole genome shotgun (WGS) entry which is preliminary data.</text>
</comment>
<feature type="region of interest" description="Disordered" evidence="1">
    <location>
        <begin position="110"/>
        <end position="207"/>
    </location>
</feature>
<dbReference type="EMBL" id="JASWJB010000165">
    <property type="protein sequence ID" value="KAK2594540.1"/>
    <property type="molecule type" value="Genomic_DNA"/>
</dbReference>
<feature type="compositionally biased region" description="Polar residues" evidence="1">
    <location>
        <begin position="328"/>
        <end position="340"/>
    </location>
</feature>
<name>A0AAJ0FZ82_9HYPO</name>
<accession>A0AAJ0FZ82</accession>
<feature type="compositionally biased region" description="Low complexity" evidence="1">
    <location>
        <begin position="267"/>
        <end position="284"/>
    </location>
</feature>
<dbReference type="Proteomes" id="UP001251528">
    <property type="component" value="Unassembled WGS sequence"/>
</dbReference>
<evidence type="ECO:0000256" key="1">
    <source>
        <dbReference type="SAM" id="MobiDB-lite"/>
    </source>
</evidence>
<feature type="compositionally biased region" description="Pro residues" evidence="1">
    <location>
        <begin position="169"/>
        <end position="180"/>
    </location>
</feature>